<sequence length="162" mass="17884">MIQAQHGGRDAVTDRASWRGTPAAELVLAIWCRREKGQHAGVERVLRPPSPNLEEMKFPSGLGKCFQSRDKGAKGLRYKLGGLGTKAPLSRARPGPHSNRLESLKLAWQGTLPVAVYVRLARKPNASDARGIREIMMKQTLNPNLETIEATKSWKETFVTSA</sequence>
<name>A0A4Z2JAP0_9TELE</name>
<protein>
    <submittedName>
        <fullName evidence="1">Uncharacterized protein</fullName>
    </submittedName>
</protein>
<accession>A0A4Z2JAP0</accession>
<dbReference type="EMBL" id="SRLO01000011">
    <property type="protein sequence ID" value="TNN87279.1"/>
    <property type="molecule type" value="Genomic_DNA"/>
</dbReference>
<reference evidence="1 2" key="1">
    <citation type="submission" date="2019-03" db="EMBL/GenBank/DDBJ databases">
        <title>First draft genome of Liparis tanakae, snailfish: a comprehensive survey of snailfish specific genes.</title>
        <authorList>
            <person name="Kim W."/>
            <person name="Song I."/>
            <person name="Jeong J.-H."/>
            <person name="Kim D."/>
            <person name="Kim S."/>
            <person name="Ryu S."/>
            <person name="Song J.Y."/>
            <person name="Lee S.K."/>
        </authorList>
    </citation>
    <scope>NUCLEOTIDE SEQUENCE [LARGE SCALE GENOMIC DNA]</scope>
    <source>
        <tissue evidence="1">Muscle</tissue>
    </source>
</reference>
<evidence type="ECO:0000313" key="1">
    <source>
        <dbReference type="EMBL" id="TNN87279.1"/>
    </source>
</evidence>
<proteinExistence type="predicted"/>
<dbReference type="Proteomes" id="UP000314294">
    <property type="component" value="Unassembled WGS sequence"/>
</dbReference>
<comment type="caution">
    <text evidence="1">The sequence shown here is derived from an EMBL/GenBank/DDBJ whole genome shotgun (WGS) entry which is preliminary data.</text>
</comment>
<gene>
    <name evidence="1" type="ORF">EYF80_002481</name>
</gene>
<evidence type="ECO:0000313" key="2">
    <source>
        <dbReference type="Proteomes" id="UP000314294"/>
    </source>
</evidence>
<dbReference type="AlphaFoldDB" id="A0A4Z2JAP0"/>
<keyword evidence="2" id="KW-1185">Reference proteome</keyword>
<organism evidence="1 2">
    <name type="scientific">Liparis tanakae</name>
    <name type="common">Tanaka's snailfish</name>
    <dbReference type="NCBI Taxonomy" id="230148"/>
    <lineage>
        <taxon>Eukaryota</taxon>
        <taxon>Metazoa</taxon>
        <taxon>Chordata</taxon>
        <taxon>Craniata</taxon>
        <taxon>Vertebrata</taxon>
        <taxon>Euteleostomi</taxon>
        <taxon>Actinopterygii</taxon>
        <taxon>Neopterygii</taxon>
        <taxon>Teleostei</taxon>
        <taxon>Neoteleostei</taxon>
        <taxon>Acanthomorphata</taxon>
        <taxon>Eupercaria</taxon>
        <taxon>Perciformes</taxon>
        <taxon>Cottioidei</taxon>
        <taxon>Cottales</taxon>
        <taxon>Liparidae</taxon>
        <taxon>Liparis</taxon>
    </lineage>
</organism>